<accession>A0A1R1XRY3</accession>
<sequence length="21" mass="2213">MRSTSILKPTRSGYGAVGAME</sequence>
<gene>
    <name evidence="2" type="ORF">AYI70_g6013</name>
</gene>
<dbReference type="Proteomes" id="UP000187283">
    <property type="component" value="Unassembled WGS sequence"/>
</dbReference>
<organism evidence="2 3">
    <name type="scientific">Smittium culicis</name>
    <dbReference type="NCBI Taxonomy" id="133412"/>
    <lineage>
        <taxon>Eukaryota</taxon>
        <taxon>Fungi</taxon>
        <taxon>Fungi incertae sedis</taxon>
        <taxon>Zoopagomycota</taxon>
        <taxon>Kickxellomycotina</taxon>
        <taxon>Harpellomycetes</taxon>
        <taxon>Harpellales</taxon>
        <taxon>Legeriomycetaceae</taxon>
        <taxon>Smittium</taxon>
    </lineage>
</organism>
<evidence type="ECO:0000313" key="3">
    <source>
        <dbReference type="Proteomes" id="UP000187283"/>
    </source>
</evidence>
<name>A0A1R1XRY3_9FUNG</name>
<reference evidence="2 3" key="1">
    <citation type="submission" date="2017-01" db="EMBL/GenBank/DDBJ databases">
        <authorList>
            <person name="Mah S.A."/>
            <person name="Swanson W.J."/>
            <person name="Moy G.W."/>
            <person name="Vacquier V.D."/>
        </authorList>
    </citation>
    <scope>NUCLEOTIDE SEQUENCE [LARGE SCALE GENOMIC DNA]</scope>
    <source>
        <strain evidence="2 3">GSMNP</strain>
    </source>
</reference>
<evidence type="ECO:0000313" key="2">
    <source>
        <dbReference type="EMBL" id="OMJ17375.1"/>
    </source>
</evidence>
<dbReference type="EMBL" id="LSSN01002064">
    <property type="protein sequence ID" value="OMJ17375.1"/>
    <property type="molecule type" value="Genomic_DNA"/>
</dbReference>
<dbReference type="AlphaFoldDB" id="A0A1R1XRY3"/>
<protein>
    <submittedName>
        <fullName evidence="2">Uncharacterized protein</fullName>
    </submittedName>
</protein>
<evidence type="ECO:0000256" key="1">
    <source>
        <dbReference type="SAM" id="MobiDB-lite"/>
    </source>
</evidence>
<feature type="region of interest" description="Disordered" evidence="1">
    <location>
        <begin position="1"/>
        <end position="21"/>
    </location>
</feature>
<comment type="caution">
    <text evidence="2">The sequence shown here is derived from an EMBL/GenBank/DDBJ whole genome shotgun (WGS) entry which is preliminary data.</text>
</comment>
<keyword evidence="3" id="KW-1185">Reference proteome</keyword>
<feature type="non-terminal residue" evidence="2">
    <location>
        <position position="21"/>
    </location>
</feature>
<proteinExistence type="predicted"/>